<gene>
    <name evidence="2" type="ORF">RN001_013228</name>
</gene>
<dbReference type="InterPro" id="IPR019734">
    <property type="entry name" value="TPR_rpt"/>
</dbReference>
<dbReference type="PANTHER" id="PTHR21405">
    <property type="entry name" value="CDNA SEQUENCE BC021608"/>
    <property type="match status" value="1"/>
</dbReference>
<dbReference type="InterPro" id="IPR011990">
    <property type="entry name" value="TPR-like_helical_dom_sf"/>
</dbReference>
<comment type="caution">
    <text evidence="2">The sequence shown here is derived from an EMBL/GenBank/DDBJ whole genome shotgun (WGS) entry which is preliminary data.</text>
</comment>
<evidence type="ECO:0008006" key="4">
    <source>
        <dbReference type="Google" id="ProtNLM"/>
    </source>
</evidence>
<reference evidence="3" key="1">
    <citation type="submission" date="2023-01" db="EMBL/GenBank/DDBJ databases">
        <title>Key to firefly adult light organ development and bioluminescence: homeobox transcription factors regulate luciferase expression and transportation to peroxisome.</title>
        <authorList>
            <person name="Fu X."/>
        </authorList>
    </citation>
    <scope>NUCLEOTIDE SEQUENCE [LARGE SCALE GENOMIC DNA]</scope>
</reference>
<name>A0AAN7SLI3_9COLE</name>
<evidence type="ECO:0000256" key="1">
    <source>
        <dbReference type="ARBA" id="ARBA00006995"/>
    </source>
</evidence>
<sequence length="181" mass="20557">MSQLSDHDKAVINCIFNPSLPLDQIYDEELSDDIKDVDANTPDVMQSKNLEYEAIKLTEEKHFDEALRVLDQAIKLTPGRSSPYNNRAQVHQLRGDAESALYDLTKAISLGSRNEEQRTLCQAYCQRGLLYRKDDQVDLARDDFGKAAKLGSVFAKNQMVELNPYAALCNQMLRKAFQNLK</sequence>
<proteinExistence type="inferred from homology"/>
<comment type="similarity">
    <text evidence="1">Belongs to the TTC36 family.</text>
</comment>
<dbReference type="AlphaFoldDB" id="A0AAN7SLI3"/>
<accession>A0AAN7SLI3</accession>
<organism evidence="2 3">
    <name type="scientific">Aquatica leii</name>
    <dbReference type="NCBI Taxonomy" id="1421715"/>
    <lineage>
        <taxon>Eukaryota</taxon>
        <taxon>Metazoa</taxon>
        <taxon>Ecdysozoa</taxon>
        <taxon>Arthropoda</taxon>
        <taxon>Hexapoda</taxon>
        <taxon>Insecta</taxon>
        <taxon>Pterygota</taxon>
        <taxon>Neoptera</taxon>
        <taxon>Endopterygota</taxon>
        <taxon>Coleoptera</taxon>
        <taxon>Polyphaga</taxon>
        <taxon>Elateriformia</taxon>
        <taxon>Elateroidea</taxon>
        <taxon>Lampyridae</taxon>
        <taxon>Luciolinae</taxon>
        <taxon>Aquatica</taxon>
    </lineage>
</organism>
<dbReference type="Gene3D" id="1.25.40.10">
    <property type="entry name" value="Tetratricopeptide repeat domain"/>
    <property type="match status" value="1"/>
</dbReference>
<dbReference type="GO" id="GO:0006570">
    <property type="term" value="P:tyrosine metabolic process"/>
    <property type="evidence" value="ECO:0007669"/>
    <property type="project" value="TreeGrafter"/>
</dbReference>
<dbReference type="EMBL" id="JARPUR010000006">
    <property type="protein sequence ID" value="KAK4873868.1"/>
    <property type="molecule type" value="Genomic_DNA"/>
</dbReference>
<evidence type="ECO:0000313" key="3">
    <source>
        <dbReference type="Proteomes" id="UP001353858"/>
    </source>
</evidence>
<dbReference type="Proteomes" id="UP001353858">
    <property type="component" value="Unassembled WGS sequence"/>
</dbReference>
<dbReference type="InterPro" id="IPR038906">
    <property type="entry name" value="TTC36"/>
</dbReference>
<dbReference type="Pfam" id="PF13181">
    <property type="entry name" value="TPR_8"/>
    <property type="match status" value="1"/>
</dbReference>
<keyword evidence="3" id="KW-1185">Reference proteome</keyword>
<evidence type="ECO:0000313" key="2">
    <source>
        <dbReference type="EMBL" id="KAK4873868.1"/>
    </source>
</evidence>
<dbReference type="SUPFAM" id="SSF48452">
    <property type="entry name" value="TPR-like"/>
    <property type="match status" value="1"/>
</dbReference>
<dbReference type="SMART" id="SM00028">
    <property type="entry name" value="TPR"/>
    <property type="match status" value="2"/>
</dbReference>
<protein>
    <recommendedName>
        <fullName evidence="4">Tetratricopeptide repeat protein 36</fullName>
    </recommendedName>
</protein>
<dbReference type="PANTHER" id="PTHR21405:SF0">
    <property type="entry name" value="TETRATRICOPEPTIDE REPEAT PROTEIN 36"/>
    <property type="match status" value="1"/>
</dbReference>